<keyword evidence="5" id="KW-0902">Two-component regulatory system</keyword>
<keyword evidence="3" id="KW-0597">Phosphoprotein</keyword>
<dbReference type="InterPro" id="IPR036890">
    <property type="entry name" value="HATPase_C_sf"/>
</dbReference>
<sequence>MDMTQPSELCAFFDTLPQPVLLLRGGTVVYSNPAAVRALPLPEPGSALPEFLAELADARGAVSASCLAGGRLWSVAASYSQQGLLVFFQNGGAAPGPGFQLPVLVEQMRQHVGNLVAATHLLTPVIREHGEARYDQYLAIMNQSFYRLMRLMNSADTARALDDGVLPFRPASLDLAGLCRELADQVTHLAGMAGVSFRYESELSSLITTGDAALLRRLILSLVSNALRAAGRGGEAGLRLAKSGRRALITVWDSGPGLGSGMESGGPDSEPVYRSGGGLGVGLSAARQIAALHGGAVMLESRSGKGVRAAFSLPVQPPEGCGALRTPSPVGDVTGGFSPVLVELADLLPSEAFLPDDVD</sequence>
<dbReference type="InterPro" id="IPR005467">
    <property type="entry name" value="His_kinase_dom"/>
</dbReference>
<keyword evidence="4 7" id="KW-0808">Transferase</keyword>
<evidence type="ECO:0000256" key="4">
    <source>
        <dbReference type="ARBA" id="ARBA00022777"/>
    </source>
</evidence>
<organism evidence="7 8">
    <name type="scientific">Lawsonibacter faecis</name>
    <dbReference type="NCBI Taxonomy" id="2763052"/>
    <lineage>
        <taxon>Bacteria</taxon>
        <taxon>Bacillati</taxon>
        <taxon>Bacillota</taxon>
        <taxon>Clostridia</taxon>
        <taxon>Eubacteriales</taxon>
        <taxon>Oscillospiraceae</taxon>
        <taxon>Lawsonibacter</taxon>
    </lineage>
</organism>
<protein>
    <recommendedName>
        <fullName evidence="2">histidine kinase</fullName>
        <ecNumber evidence="2">2.7.13.3</ecNumber>
    </recommendedName>
</protein>
<keyword evidence="8" id="KW-1185">Reference proteome</keyword>
<comment type="caution">
    <text evidence="7">The sequence shown here is derived from an EMBL/GenBank/DDBJ whole genome shotgun (WGS) entry which is preliminary data.</text>
</comment>
<evidence type="ECO:0000313" key="8">
    <source>
        <dbReference type="Proteomes" id="UP000607645"/>
    </source>
</evidence>
<dbReference type="SUPFAM" id="SSF55874">
    <property type="entry name" value="ATPase domain of HSP90 chaperone/DNA topoisomerase II/histidine kinase"/>
    <property type="match status" value="1"/>
</dbReference>
<name>A0A8J6JIW8_9FIRM</name>
<dbReference type="CDD" id="cd00075">
    <property type="entry name" value="HATPase"/>
    <property type="match status" value="1"/>
</dbReference>
<dbReference type="InterPro" id="IPR004358">
    <property type="entry name" value="Sig_transdc_His_kin-like_C"/>
</dbReference>
<dbReference type="PANTHER" id="PTHR43547:SF2">
    <property type="entry name" value="HYBRID SIGNAL TRANSDUCTION HISTIDINE KINASE C"/>
    <property type="match status" value="1"/>
</dbReference>
<dbReference type="PROSITE" id="PS50109">
    <property type="entry name" value="HIS_KIN"/>
    <property type="match status" value="1"/>
</dbReference>
<evidence type="ECO:0000313" key="7">
    <source>
        <dbReference type="EMBL" id="MBC5736928.1"/>
    </source>
</evidence>
<dbReference type="Gene3D" id="3.30.565.10">
    <property type="entry name" value="Histidine kinase-like ATPase, C-terminal domain"/>
    <property type="match status" value="1"/>
</dbReference>
<dbReference type="AlphaFoldDB" id="A0A8J6JIW8"/>
<dbReference type="SMART" id="SM00387">
    <property type="entry name" value="HATPase_c"/>
    <property type="match status" value="1"/>
</dbReference>
<accession>A0A8J6JIW8</accession>
<evidence type="ECO:0000256" key="2">
    <source>
        <dbReference type="ARBA" id="ARBA00012438"/>
    </source>
</evidence>
<feature type="domain" description="Histidine kinase" evidence="6">
    <location>
        <begin position="103"/>
        <end position="317"/>
    </location>
</feature>
<evidence type="ECO:0000256" key="3">
    <source>
        <dbReference type="ARBA" id="ARBA00022553"/>
    </source>
</evidence>
<dbReference type="PANTHER" id="PTHR43547">
    <property type="entry name" value="TWO-COMPONENT HISTIDINE KINASE"/>
    <property type="match status" value="1"/>
</dbReference>
<gene>
    <name evidence="7" type="ORF">H8S62_07860</name>
</gene>
<dbReference type="Pfam" id="PF02518">
    <property type="entry name" value="HATPase_c"/>
    <property type="match status" value="1"/>
</dbReference>
<proteinExistence type="predicted"/>
<evidence type="ECO:0000259" key="6">
    <source>
        <dbReference type="PROSITE" id="PS50109"/>
    </source>
</evidence>
<dbReference type="InterPro" id="IPR003594">
    <property type="entry name" value="HATPase_dom"/>
</dbReference>
<dbReference type="GO" id="GO:0000155">
    <property type="term" value="F:phosphorelay sensor kinase activity"/>
    <property type="evidence" value="ECO:0007669"/>
    <property type="project" value="TreeGrafter"/>
</dbReference>
<reference evidence="7" key="1">
    <citation type="submission" date="2020-08" db="EMBL/GenBank/DDBJ databases">
        <title>Genome public.</title>
        <authorList>
            <person name="Liu C."/>
            <person name="Sun Q."/>
        </authorList>
    </citation>
    <scope>NUCLEOTIDE SEQUENCE</scope>
    <source>
        <strain evidence="7">NSJ-52</strain>
    </source>
</reference>
<evidence type="ECO:0000256" key="5">
    <source>
        <dbReference type="ARBA" id="ARBA00023012"/>
    </source>
</evidence>
<dbReference type="Proteomes" id="UP000607645">
    <property type="component" value="Unassembled WGS sequence"/>
</dbReference>
<evidence type="ECO:0000256" key="1">
    <source>
        <dbReference type="ARBA" id="ARBA00000085"/>
    </source>
</evidence>
<dbReference type="EC" id="2.7.13.3" evidence="2"/>
<dbReference type="EMBL" id="JACOPQ010000005">
    <property type="protein sequence ID" value="MBC5736928.1"/>
    <property type="molecule type" value="Genomic_DNA"/>
</dbReference>
<dbReference type="PRINTS" id="PR00344">
    <property type="entry name" value="BCTRLSENSOR"/>
</dbReference>
<comment type="catalytic activity">
    <reaction evidence="1">
        <text>ATP + protein L-histidine = ADP + protein N-phospho-L-histidine.</text>
        <dbReference type="EC" id="2.7.13.3"/>
    </reaction>
</comment>
<keyword evidence="4 7" id="KW-0418">Kinase</keyword>
<dbReference type="RefSeq" id="WP_186918957.1">
    <property type="nucleotide sequence ID" value="NZ_JACOPQ010000005.1"/>
</dbReference>